<dbReference type="Pfam" id="PF01476">
    <property type="entry name" value="LysM"/>
    <property type="match status" value="2"/>
</dbReference>
<dbReference type="Proteomes" id="UP001472866">
    <property type="component" value="Chromosome 09"/>
</dbReference>
<keyword evidence="5" id="KW-1185">Reference proteome</keyword>
<feature type="region of interest" description="Disordered" evidence="1">
    <location>
        <begin position="1"/>
        <end position="28"/>
    </location>
</feature>
<sequence>MMATSASTRPCARARPQTTPKARRSGSRLTTKAMLVRPYTVRKGDTIFKISQKRDVKIEDILSVNHGLKKDVIEEGQTILLPSSKLSERDREILDGVKGKGKYRAYPVRKGETIEDIMSKRGIKVAEVEALNEGVDLASLKAYQVIKLPKNKYTEREKEMLVGCARVPSAFFSGKSGLGFGKIAMVVLIAGVAGVAAWKSRED</sequence>
<gene>
    <name evidence="4" type="ORF">HKI87_09g57720</name>
</gene>
<evidence type="ECO:0000259" key="3">
    <source>
        <dbReference type="PROSITE" id="PS51782"/>
    </source>
</evidence>
<keyword evidence="2" id="KW-0472">Membrane</keyword>
<evidence type="ECO:0000313" key="4">
    <source>
        <dbReference type="EMBL" id="WZN64218.1"/>
    </source>
</evidence>
<dbReference type="SMART" id="SM00257">
    <property type="entry name" value="LysM"/>
    <property type="match status" value="2"/>
</dbReference>
<dbReference type="PANTHER" id="PTHR33734:SF22">
    <property type="entry name" value="MEMBRANE-BOUND LYTIC MUREIN TRANSGLYCOSYLASE D"/>
    <property type="match status" value="1"/>
</dbReference>
<dbReference type="Gene3D" id="3.10.350.10">
    <property type="entry name" value="LysM domain"/>
    <property type="match status" value="2"/>
</dbReference>
<dbReference type="AlphaFoldDB" id="A0AAX4PDH9"/>
<name>A0AAX4PDH9_9CHLO</name>
<protein>
    <recommendedName>
        <fullName evidence="3">LysM domain-containing protein</fullName>
    </recommendedName>
</protein>
<dbReference type="InterPro" id="IPR036779">
    <property type="entry name" value="LysM_dom_sf"/>
</dbReference>
<organism evidence="4 5">
    <name type="scientific">Chloropicon roscoffensis</name>
    <dbReference type="NCBI Taxonomy" id="1461544"/>
    <lineage>
        <taxon>Eukaryota</taxon>
        <taxon>Viridiplantae</taxon>
        <taxon>Chlorophyta</taxon>
        <taxon>Chloropicophyceae</taxon>
        <taxon>Chloropicales</taxon>
        <taxon>Chloropicaceae</taxon>
        <taxon>Chloropicon</taxon>
    </lineage>
</organism>
<accession>A0AAX4PDH9</accession>
<dbReference type="PROSITE" id="PS51782">
    <property type="entry name" value="LYSM"/>
    <property type="match status" value="2"/>
</dbReference>
<keyword evidence="2" id="KW-0812">Transmembrane</keyword>
<feature type="transmembrane region" description="Helical" evidence="2">
    <location>
        <begin position="179"/>
        <end position="198"/>
    </location>
</feature>
<feature type="domain" description="LysM" evidence="3">
    <location>
        <begin position="37"/>
        <end position="81"/>
    </location>
</feature>
<proteinExistence type="predicted"/>
<keyword evidence="2" id="KW-1133">Transmembrane helix</keyword>
<dbReference type="SUPFAM" id="SSF54106">
    <property type="entry name" value="LysM domain"/>
    <property type="match status" value="1"/>
</dbReference>
<feature type="domain" description="LysM" evidence="3">
    <location>
        <begin position="104"/>
        <end position="148"/>
    </location>
</feature>
<reference evidence="4 5" key="1">
    <citation type="submission" date="2024-03" db="EMBL/GenBank/DDBJ databases">
        <title>Complete genome sequence of the green alga Chloropicon roscoffensis RCC1871.</title>
        <authorList>
            <person name="Lemieux C."/>
            <person name="Pombert J.-F."/>
            <person name="Otis C."/>
            <person name="Turmel M."/>
        </authorList>
    </citation>
    <scope>NUCLEOTIDE SEQUENCE [LARGE SCALE GENOMIC DNA]</scope>
    <source>
        <strain evidence="4 5">RCC1871</strain>
    </source>
</reference>
<dbReference type="InterPro" id="IPR018392">
    <property type="entry name" value="LysM"/>
</dbReference>
<evidence type="ECO:0000256" key="2">
    <source>
        <dbReference type="SAM" id="Phobius"/>
    </source>
</evidence>
<dbReference type="CDD" id="cd00118">
    <property type="entry name" value="LysM"/>
    <property type="match status" value="1"/>
</dbReference>
<evidence type="ECO:0000313" key="5">
    <source>
        <dbReference type="Proteomes" id="UP001472866"/>
    </source>
</evidence>
<dbReference type="PANTHER" id="PTHR33734">
    <property type="entry name" value="LYSM DOMAIN-CONTAINING GPI-ANCHORED PROTEIN 2"/>
    <property type="match status" value="1"/>
</dbReference>
<evidence type="ECO:0000256" key="1">
    <source>
        <dbReference type="SAM" id="MobiDB-lite"/>
    </source>
</evidence>
<dbReference type="EMBL" id="CP151509">
    <property type="protein sequence ID" value="WZN64218.1"/>
    <property type="molecule type" value="Genomic_DNA"/>
</dbReference>